<evidence type="ECO:0000256" key="4">
    <source>
        <dbReference type="ARBA" id="ARBA00022519"/>
    </source>
</evidence>
<comment type="function">
    <text evidence="9">Part of the tripartite ATP-independent periplasmic (TRAP) transport system.</text>
</comment>
<evidence type="ECO:0000256" key="8">
    <source>
        <dbReference type="ARBA" id="ARBA00038436"/>
    </source>
</evidence>
<dbReference type="GO" id="GO:0005886">
    <property type="term" value="C:plasma membrane"/>
    <property type="evidence" value="ECO:0007669"/>
    <property type="project" value="UniProtKB-SubCell"/>
</dbReference>
<dbReference type="PANTHER" id="PTHR35011:SF4">
    <property type="entry name" value="SLL1102 PROTEIN"/>
    <property type="match status" value="1"/>
</dbReference>
<evidence type="ECO:0000256" key="9">
    <source>
        <dbReference type="RuleBase" id="RU369079"/>
    </source>
</evidence>
<evidence type="ECO:0000256" key="7">
    <source>
        <dbReference type="ARBA" id="ARBA00023136"/>
    </source>
</evidence>
<evidence type="ECO:0000256" key="3">
    <source>
        <dbReference type="ARBA" id="ARBA00022475"/>
    </source>
</evidence>
<accession>A0A918WPB9</accession>
<sequence length="179" mass="20077">MAALLRLTSYVDRISRFFAYIAAVLVLATCTISAFNAVSRYAFDLSSNAWLEIQWQLFAGIFMLASAHVLQVNGHVRVDMLYGSYSPRGKLWVDVFGIIFFLIPSVSVMIWLGWSFFLKSYMDAEMSSNAGGLPYWPVKALMPFGFALLLLQGLAELIKRIAALQGAQVEKIEYEALQQ</sequence>
<evidence type="ECO:0000256" key="2">
    <source>
        <dbReference type="ARBA" id="ARBA00022448"/>
    </source>
</evidence>
<reference evidence="11" key="1">
    <citation type="journal article" date="2014" name="Int. J. Syst. Evol. Microbiol.">
        <title>Complete genome sequence of Corynebacterium casei LMG S-19264T (=DSM 44701T), isolated from a smear-ripened cheese.</title>
        <authorList>
            <consortium name="US DOE Joint Genome Institute (JGI-PGF)"/>
            <person name="Walter F."/>
            <person name="Albersmeier A."/>
            <person name="Kalinowski J."/>
            <person name="Ruckert C."/>
        </authorList>
    </citation>
    <scope>NUCLEOTIDE SEQUENCE</scope>
    <source>
        <strain evidence="11">KCTC 23310</strain>
    </source>
</reference>
<keyword evidence="6 9" id="KW-1133">Transmembrane helix</keyword>
<keyword evidence="12" id="KW-1185">Reference proteome</keyword>
<dbReference type="EMBL" id="BMYJ01000012">
    <property type="protein sequence ID" value="GHC65084.1"/>
    <property type="molecule type" value="Genomic_DNA"/>
</dbReference>
<feature type="domain" description="Tripartite ATP-independent periplasmic transporters DctQ component" evidence="10">
    <location>
        <begin position="32"/>
        <end position="161"/>
    </location>
</feature>
<evidence type="ECO:0000256" key="1">
    <source>
        <dbReference type="ARBA" id="ARBA00004429"/>
    </source>
</evidence>
<dbReference type="Proteomes" id="UP000638981">
    <property type="component" value="Unassembled WGS sequence"/>
</dbReference>
<feature type="transmembrane region" description="Helical" evidence="9">
    <location>
        <begin position="134"/>
        <end position="151"/>
    </location>
</feature>
<name>A0A918WPB9_9RHOB</name>
<dbReference type="PANTHER" id="PTHR35011">
    <property type="entry name" value="2,3-DIKETO-L-GULONATE TRAP TRANSPORTER SMALL PERMEASE PROTEIN YIAM"/>
    <property type="match status" value="1"/>
</dbReference>
<keyword evidence="4 9" id="KW-0997">Cell inner membrane</keyword>
<evidence type="ECO:0000256" key="6">
    <source>
        <dbReference type="ARBA" id="ARBA00022989"/>
    </source>
</evidence>
<feature type="transmembrane region" description="Helical" evidence="9">
    <location>
        <begin position="53"/>
        <end position="70"/>
    </location>
</feature>
<dbReference type="GO" id="GO:0022857">
    <property type="term" value="F:transmembrane transporter activity"/>
    <property type="evidence" value="ECO:0007669"/>
    <property type="project" value="UniProtKB-UniRule"/>
</dbReference>
<protein>
    <recommendedName>
        <fullName evidence="9">TRAP transporter small permease protein</fullName>
    </recommendedName>
</protein>
<comment type="similarity">
    <text evidence="8 9">Belongs to the TRAP transporter small permease family.</text>
</comment>
<evidence type="ECO:0000259" key="10">
    <source>
        <dbReference type="Pfam" id="PF04290"/>
    </source>
</evidence>
<comment type="subcellular location">
    <subcellularLocation>
        <location evidence="1 9">Cell inner membrane</location>
        <topology evidence="1 9">Multi-pass membrane protein</topology>
    </subcellularLocation>
</comment>
<gene>
    <name evidence="11" type="ORF">GCM10007315_32000</name>
</gene>
<dbReference type="InterPro" id="IPR007387">
    <property type="entry name" value="TRAP_DctQ"/>
</dbReference>
<evidence type="ECO:0000313" key="12">
    <source>
        <dbReference type="Proteomes" id="UP000638981"/>
    </source>
</evidence>
<evidence type="ECO:0000256" key="5">
    <source>
        <dbReference type="ARBA" id="ARBA00022692"/>
    </source>
</evidence>
<organism evidence="11 12">
    <name type="scientific">Neogemmobacter tilapiae</name>
    <dbReference type="NCBI Taxonomy" id="875041"/>
    <lineage>
        <taxon>Bacteria</taxon>
        <taxon>Pseudomonadati</taxon>
        <taxon>Pseudomonadota</taxon>
        <taxon>Alphaproteobacteria</taxon>
        <taxon>Rhodobacterales</taxon>
        <taxon>Paracoccaceae</taxon>
        <taxon>Neogemmobacter</taxon>
    </lineage>
</organism>
<evidence type="ECO:0000313" key="11">
    <source>
        <dbReference type="EMBL" id="GHC65084.1"/>
    </source>
</evidence>
<feature type="transmembrane region" description="Helical" evidence="9">
    <location>
        <begin position="91"/>
        <end position="114"/>
    </location>
</feature>
<keyword evidence="3" id="KW-1003">Cell membrane</keyword>
<proteinExistence type="inferred from homology"/>
<feature type="transmembrane region" description="Helical" evidence="9">
    <location>
        <begin position="17"/>
        <end position="38"/>
    </location>
</feature>
<keyword evidence="5 9" id="KW-0812">Transmembrane</keyword>
<keyword evidence="2 9" id="KW-0813">Transport</keyword>
<dbReference type="InterPro" id="IPR055348">
    <property type="entry name" value="DctQ"/>
</dbReference>
<dbReference type="AlphaFoldDB" id="A0A918WPB9"/>
<reference evidence="11" key="2">
    <citation type="submission" date="2020-09" db="EMBL/GenBank/DDBJ databases">
        <authorList>
            <person name="Sun Q."/>
            <person name="Kim S."/>
        </authorList>
    </citation>
    <scope>NUCLEOTIDE SEQUENCE</scope>
    <source>
        <strain evidence="11">KCTC 23310</strain>
    </source>
</reference>
<comment type="subunit">
    <text evidence="9">The complex comprises the extracytoplasmic solute receptor protein and the two transmembrane proteins.</text>
</comment>
<comment type="caution">
    <text evidence="11">The sequence shown here is derived from an EMBL/GenBank/DDBJ whole genome shotgun (WGS) entry which is preliminary data.</text>
</comment>
<dbReference type="Pfam" id="PF04290">
    <property type="entry name" value="DctQ"/>
    <property type="match status" value="1"/>
</dbReference>
<keyword evidence="7 9" id="KW-0472">Membrane</keyword>
<dbReference type="RefSeq" id="WP_189412957.1">
    <property type="nucleotide sequence ID" value="NZ_BMYJ01000012.1"/>
</dbReference>